<dbReference type="EC" id="3.6.4.13" evidence="2"/>
<feature type="domain" description="Helicase C-terminal" evidence="13">
    <location>
        <begin position="492"/>
        <end position="639"/>
    </location>
</feature>
<keyword evidence="7" id="KW-0507">mRNA processing</keyword>
<dbReference type="InterPro" id="IPR014001">
    <property type="entry name" value="Helicase_ATP-bd"/>
</dbReference>
<dbReference type="GO" id="GO:0003724">
    <property type="term" value="F:RNA helicase activity"/>
    <property type="evidence" value="ECO:0007669"/>
    <property type="project" value="UniProtKB-EC"/>
</dbReference>
<evidence type="ECO:0000256" key="7">
    <source>
        <dbReference type="ARBA" id="ARBA00023187"/>
    </source>
</evidence>
<dbReference type="Pfam" id="PF00270">
    <property type="entry name" value="DEAD"/>
    <property type="match status" value="1"/>
</dbReference>
<keyword evidence="3" id="KW-0547">Nucleotide-binding</keyword>
<dbReference type="SMART" id="SM00490">
    <property type="entry name" value="HELICc"/>
    <property type="match status" value="1"/>
</dbReference>
<dbReference type="EMBL" id="CANTUO010000002">
    <property type="protein sequence ID" value="CAI5758152.1"/>
    <property type="molecule type" value="Genomic_DNA"/>
</dbReference>
<evidence type="ECO:0000256" key="2">
    <source>
        <dbReference type="ARBA" id="ARBA00012552"/>
    </source>
</evidence>
<accession>A0A9W4TXI4</accession>
<evidence type="ECO:0000256" key="10">
    <source>
        <dbReference type="ARBA" id="ARBA00047984"/>
    </source>
</evidence>
<organism evidence="14 15">
    <name type="scientific">Candida verbasci</name>
    <dbReference type="NCBI Taxonomy" id="1227364"/>
    <lineage>
        <taxon>Eukaryota</taxon>
        <taxon>Fungi</taxon>
        <taxon>Dikarya</taxon>
        <taxon>Ascomycota</taxon>
        <taxon>Saccharomycotina</taxon>
        <taxon>Pichiomycetes</taxon>
        <taxon>Debaryomycetaceae</taxon>
        <taxon>Candida/Lodderomyces clade</taxon>
        <taxon>Candida</taxon>
    </lineage>
</organism>
<evidence type="ECO:0000256" key="5">
    <source>
        <dbReference type="ARBA" id="ARBA00022806"/>
    </source>
</evidence>
<evidence type="ECO:0000259" key="12">
    <source>
        <dbReference type="PROSITE" id="PS51192"/>
    </source>
</evidence>
<dbReference type="CDD" id="cd18787">
    <property type="entry name" value="SF2_C_DEAD"/>
    <property type="match status" value="1"/>
</dbReference>
<dbReference type="GO" id="GO:0008380">
    <property type="term" value="P:RNA splicing"/>
    <property type="evidence" value="ECO:0007669"/>
    <property type="project" value="UniProtKB-KW"/>
</dbReference>
<evidence type="ECO:0000256" key="8">
    <source>
        <dbReference type="ARBA" id="ARBA00023242"/>
    </source>
</evidence>
<keyword evidence="4" id="KW-0378">Hydrolase</keyword>
<name>A0A9W4TXI4_9ASCO</name>
<comment type="similarity">
    <text evidence="9">Belongs to the DEAD box helicase family. DDX46/PRP5 subfamily.</text>
</comment>
<dbReference type="Gene3D" id="3.40.50.300">
    <property type="entry name" value="P-loop containing nucleotide triphosphate hydrolases"/>
    <property type="match status" value="2"/>
</dbReference>
<keyword evidence="8" id="KW-0539">Nucleus</keyword>
<evidence type="ECO:0000256" key="11">
    <source>
        <dbReference type="SAM" id="MobiDB-lite"/>
    </source>
</evidence>
<evidence type="ECO:0000256" key="9">
    <source>
        <dbReference type="ARBA" id="ARBA00038511"/>
    </source>
</evidence>
<dbReference type="PROSITE" id="PS00039">
    <property type="entry name" value="DEAD_ATP_HELICASE"/>
    <property type="match status" value="1"/>
</dbReference>
<keyword evidence="5" id="KW-0347">Helicase</keyword>
<dbReference type="InterPro" id="IPR056149">
    <property type="entry name" value="PRP5/DDX46/KHDC4_KH"/>
</dbReference>
<evidence type="ECO:0000313" key="14">
    <source>
        <dbReference type="EMBL" id="CAI5758152.1"/>
    </source>
</evidence>
<feature type="domain" description="Helicase ATP-binding" evidence="12">
    <location>
        <begin position="281"/>
        <end position="460"/>
    </location>
</feature>
<dbReference type="InterPro" id="IPR001650">
    <property type="entry name" value="Helicase_C-like"/>
</dbReference>
<dbReference type="OrthoDB" id="196131at2759"/>
<comment type="caution">
    <text evidence="14">The sequence shown here is derived from an EMBL/GenBank/DDBJ whole genome shotgun (WGS) entry which is preliminary data.</text>
</comment>
<comment type="catalytic activity">
    <reaction evidence="10">
        <text>ATP + H2O = ADP + phosphate + H(+)</text>
        <dbReference type="Rhea" id="RHEA:13065"/>
        <dbReference type="ChEBI" id="CHEBI:15377"/>
        <dbReference type="ChEBI" id="CHEBI:15378"/>
        <dbReference type="ChEBI" id="CHEBI:30616"/>
        <dbReference type="ChEBI" id="CHEBI:43474"/>
        <dbReference type="ChEBI" id="CHEBI:456216"/>
        <dbReference type="EC" id="3.6.4.13"/>
    </reaction>
</comment>
<dbReference type="PROSITE" id="PS51194">
    <property type="entry name" value="HELICASE_CTER"/>
    <property type="match status" value="1"/>
</dbReference>
<dbReference type="Pfam" id="PF00271">
    <property type="entry name" value="Helicase_C"/>
    <property type="match status" value="1"/>
</dbReference>
<dbReference type="Proteomes" id="UP001152885">
    <property type="component" value="Unassembled WGS sequence"/>
</dbReference>
<dbReference type="FunFam" id="3.40.50.300:FF:000079">
    <property type="entry name" value="probable ATP-dependent RNA helicase DDX17"/>
    <property type="match status" value="1"/>
</dbReference>
<keyword evidence="7" id="KW-0508">mRNA splicing</keyword>
<keyword evidence="15" id="KW-1185">Reference proteome</keyword>
<dbReference type="Pfam" id="PF23469">
    <property type="entry name" value="KH_12"/>
    <property type="match status" value="1"/>
</dbReference>
<evidence type="ECO:0000259" key="13">
    <source>
        <dbReference type="PROSITE" id="PS51194"/>
    </source>
</evidence>
<comment type="subcellular location">
    <subcellularLocation>
        <location evidence="1">Nucleus</location>
    </subcellularLocation>
</comment>
<dbReference type="InterPro" id="IPR000629">
    <property type="entry name" value="RNA-helicase_DEAD-box_CS"/>
</dbReference>
<sequence>MTQSNDNNTNNESKEEKLRKRREQLLLWRQKKEQERNEDVKQDDNEDIKKIRQQRIEQWKKSKQLNKSEEKSPTPTVENNIKTKISINKKKTIIKETSSILKKRARPMFQDDVESNLKPKFKKPSLDFNDTEDNDNDVDDVDKFLETLNDEEIKESEYHLSREEDENIDDLDDENDFDDLLANRLTKLQNKTKNLQEIDHSKENYEPFNKVFYQEPYEMSKLSPKAIDQIRLELDGLSVKGNNPPNPILKWSHLSLPNNLYQVITNKLQFASPTSIQAQALPTIMSGRDLIGVAKTGSGKTLSYVLPMLRHVQDQRPLKEGEGPIALILSPTRELAIQIQKEILQFTKQEKKLRVCCCYGGSNIETQINELKKGVEIVVGTPGRIIDLLAANSSRLTNLKRCTYVVIDEADRMFDLGFEPQVTKIFTQIRPNRQTILFSATLPKKMEILAEKLLTDPVKIIVGGVSIVAKEISQTIILFEDESNYQQEKFDKLTEILTDFKGHGKVLIFVEKQNDCDELQIKLMKKGFACVSIHGGKEQIDRKYAIKEFSDPSNDKDLLIATSIAARGLDVKNLNLVINFDPPNHLEDYVHRVGRTGRAGQFGESITFVFKNQQKEISSLVKALTLSEQEIDPKLLEINNQFLSKVKSGKEKFNFGFGGKGLDNLQDIRESKLKLEKQIYGETNDEEINNKPDLKSKQSTPSFDLPEFNIIEGNSGETSGPDKCKFYCKITINDLPQKVRWNIVQRENLSKILEVSKTSITTKGQFYQLNQVPTNDQPPKLYLLLEGLTYKSIQDAIELIKEKIIEGIELVDKDEAVNSTGKYKV</sequence>
<reference evidence="14" key="1">
    <citation type="submission" date="2022-12" db="EMBL/GenBank/DDBJ databases">
        <authorList>
            <person name="Brejova B."/>
        </authorList>
    </citation>
    <scope>NUCLEOTIDE SEQUENCE</scope>
</reference>
<dbReference type="PROSITE" id="PS51192">
    <property type="entry name" value="HELICASE_ATP_BIND_1"/>
    <property type="match status" value="1"/>
</dbReference>
<proteinExistence type="inferred from homology"/>
<evidence type="ECO:0000256" key="1">
    <source>
        <dbReference type="ARBA" id="ARBA00004123"/>
    </source>
</evidence>
<evidence type="ECO:0000256" key="3">
    <source>
        <dbReference type="ARBA" id="ARBA00022741"/>
    </source>
</evidence>
<dbReference type="GO" id="GO:0005524">
    <property type="term" value="F:ATP binding"/>
    <property type="evidence" value="ECO:0007669"/>
    <property type="project" value="UniProtKB-KW"/>
</dbReference>
<dbReference type="InterPro" id="IPR027417">
    <property type="entry name" value="P-loop_NTPase"/>
</dbReference>
<dbReference type="GO" id="GO:0005634">
    <property type="term" value="C:nucleus"/>
    <property type="evidence" value="ECO:0007669"/>
    <property type="project" value="UniProtKB-SubCell"/>
</dbReference>
<dbReference type="AlphaFoldDB" id="A0A9W4TXI4"/>
<feature type="compositionally biased region" description="Polar residues" evidence="11">
    <location>
        <begin position="1"/>
        <end position="11"/>
    </location>
</feature>
<evidence type="ECO:0000256" key="6">
    <source>
        <dbReference type="ARBA" id="ARBA00022840"/>
    </source>
</evidence>
<feature type="region of interest" description="Disordered" evidence="11">
    <location>
        <begin position="1"/>
        <end position="79"/>
    </location>
</feature>
<feature type="compositionally biased region" description="Basic and acidic residues" evidence="11">
    <location>
        <begin position="30"/>
        <end position="72"/>
    </location>
</feature>
<evidence type="ECO:0000256" key="4">
    <source>
        <dbReference type="ARBA" id="ARBA00022801"/>
    </source>
</evidence>
<gene>
    <name evidence="14" type="ORF">CANVERA_P2665</name>
</gene>
<protein>
    <recommendedName>
        <fullName evidence="2">RNA helicase</fullName>
        <ecNumber evidence="2">3.6.4.13</ecNumber>
    </recommendedName>
</protein>
<evidence type="ECO:0000313" key="15">
    <source>
        <dbReference type="Proteomes" id="UP001152885"/>
    </source>
</evidence>
<dbReference type="GO" id="GO:0016787">
    <property type="term" value="F:hydrolase activity"/>
    <property type="evidence" value="ECO:0007669"/>
    <property type="project" value="UniProtKB-KW"/>
</dbReference>
<dbReference type="SUPFAM" id="SSF52540">
    <property type="entry name" value="P-loop containing nucleoside triphosphate hydrolases"/>
    <property type="match status" value="2"/>
</dbReference>
<dbReference type="GO" id="GO:0003676">
    <property type="term" value="F:nucleic acid binding"/>
    <property type="evidence" value="ECO:0007669"/>
    <property type="project" value="InterPro"/>
</dbReference>
<keyword evidence="6" id="KW-0067">ATP-binding</keyword>
<dbReference type="PANTHER" id="PTHR47958">
    <property type="entry name" value="ATP-DEPENDENT RNA HELICASE DBP3"/>
    <property type="match status" value="1"/>
</dbReference>
<dbReference type="InterPro" id="IPR011545">
    <property type="entry name" value="DEAD/DEAH_box_helicase_dom"/>
</dbReference>
<dbReference type="SMART" id="SM00487">
    <property type="entry name" value="DEXDc"/>
    <property type="match status" value="1"/>
</dbReference>